<name>A0AAV3QJ77_LITER</name>
<sequence length="133" mass="14669">MVNYVSENYGTVHLTDGEQLDVVGMGDVNLKLSNGSFWKLTNVRYVPKLGNSLISVSQLDGDGYRTTFEDGNCKVVRGAMVIAKGQKSGTLYLTDGSQKRLKRGSGCREKQLRFDMGVSTKIESIVVGEMRMH</sequence>
<accession>A0AAV3QJ77</accession>
<feature type="domain" description="Retrovirus-related Pol polyprotein from transposon TNT 1-94-like beta-barrel" evidence="1">
    <location>
        <begin position="4"/>
        <end position="64"/>
    </location>
</feature>
<dbReference type="Pfam" id="PF22936">
    <property type="entry name" value="Pol_BBD"/>
    <property type="match status" value="1"/>
</dbReference>
<protein>
    <recommendedName>
        <fullName evidence="1">Retrovirus-related Pol polyprotein from transposon TNT 1-94-like beta-barrel domain-containing protein</fullName>
    </recommendedName>
</protein>
<dbReference type="AlphaFoldDB" id="A0AAV3QJ77"/>
<gene>
    <name evidence="2" type="ORF">LIER_19541</name>
</gene>
<proteinExistence type="predicted"/>
<dbReference type="Proteomes" id="UP001454036">
    <property type="component" value="Unassembled WGS sequence"/>
</dbReference>
<dbReference type="InterPro" id="IPR054722">
    <property type="entry name" value="PolX-like_BBD"/>
</dbReference>
<dbReference type="EMBL" id="BAABME010004837">
    <property type="protein sequence ID" value="GAA0163748.1"/>
    <property type="molecule type" value="Genomic_DNA"/>
</dbReference>
<evidence type="ECO:0000313" key="3">
    <source>
        <dbReference type="Proteomes" id="UP001454036"/>
    </source>
</evidence>
<organism evidence="2 3">
    <name type="scientific">Lithospermum erythrorhizon</name>
    <name type="common">Purple gromwell</name>
    <name type="synonym">Lithospermum officinale var. erythrorhizon</name>
    <dbReference type="NCBI Taxonomy" id="34254"/>
    <lineage>
        <taxon>Eukaryota</taxon>
        <taxon>Viridiplantae</taxon>
        <taxon>Streptophyta</taxon>
        <taxon>Embryophyta</taxon>
        <taxon>Tracheophyta</taxon>
        <taxon>Spermatophyta</taxon>
        <taxon>Magnoliopsida</taxon>
        <taxon>eudicotyledons</taxon>
        <taxon>Gunneridae</taxon>
        <taxon>Pentapetalae</taxon>
        <taxon>asterids</taxon>
        <taxon>lamiids</taxon>
        <taxon>Boraginales</taxon>
        <taxon>Boraginaceae</taxon>
        <taxon>Boraginoideae</taxon>
        <taxon>Lithospermeae</taxon>
        <taxon>Lithospermum</taxon>
    </lineage>
</organism>
<reference evidence="2 3" key="1">
    <citation type="submission" date="2024-01" db="EMBL/GenBank/DDBJ databases">
        <title>The complete chloroplast genome sequence of Lithospermum erythrorhizon: insights into the phylogenetic relationship among Boraginaceae species and the maternal lineages of purple gromwells.</title>
        <authorList>
            <person name="Okada T."/>
            <person name="Watanabe K."/>
        </authorList>
    </citation>
    <scope>NUCLEOTIDE SEQUENCE [LARGE SCALE GENOMIC DNA]</scope>
</reference>
<evidence type="ECO:0000313" key="2">
    <source>
        <dbReference type="EMBL" id="GAA0163748.1"/>
    </source>
</evidence>
<comment type="caution">
    <text evidence="2">The sequence shown here is derived from an EMBL/GenBank/DDBJ whole genome shotgun (WGS) entry which is preliminary data.</text>
</comment>
<keyword evidence="3" id="KW-1185">Reference proteome</keyword>
<evidence type="ECO:0000259" key="1">
    <source>
        <dbReference type="Pfam" id="PF22936"/>
    </source>
</evidence>